<proteinExistence type="predicted"/>
<evidence type="ECO:0000256" key="1">
    <source>
        <dbReference type="SAM" id="SignalP"/>
    </source>
</evidence>
<keyword evidence="3" id="KW-1185">Reference proteome</keyword>
<feature type="chain" id="PRO_5015156324" evidence="1">
    <location>
        <begin position="26"/>
        <end position="82"/>
    </location>
</feature>
<gene>
    <name evidence="2" type="ORF">CU100_13285</name>
</gene>
<keyword evidence="1" id="KW-0732">Signal</keyword>
<dbReference type="EMBL" id="PGGN01000002">
    <property type="protein sequence ID" value="PSH58550.1"/>
    <property type="molecule type" value="Genomic_DNA"/>
</dbReference>
<evidence type="ECO:0000313" key="3">
    <source>
        <dbReference type="Proteomes" id="UP000241158"/>
    </source>
</evidence>
<organism evidence="2 3">
    <name type="scientific">Phyllobacterium endophyticum</name>
    <dbReference type="NCBI Taxonomy" id="1149773"/>
    <lineage>
        <taxon>Bacteria</taxon>
        <taxon>Pseudomonadati</taxon>
        <taxon>Pseudomonadota</taxon>
        <taxon>Alphaproteobacteria</taxon>
        <taxon>Hyphomicrobiales</taxon>
        <taxon>Phyllobacteriaceae</taxon>
        <taxon>Phyllobacterium</taxon>
    </lineage>
</organism>
<dbReference type="Proteomes" id="UP000241158">
    <property type="component" value="Unassembled WGS sequence"/>
</dbReference>
<reference evidence="3" key="1">
    <citation type="submission" date="2017-11" db="EMBL/GenBank/DDBJ databases">
        <authorList>
            <person name="Kuznetsova I."/>
            <person name="Sazanova A."/>
            <person name="Chirak E."/>
            <person name="Safronova V."/>
            <person name="Willems A."/>
        </authorList>
    </citation>
    <scope>NUCLEOTIDE SEQUENCE [LARGE SCALE GENOMIC DNA]</scope>
    <source>
        <strain evidence="3">PEPV15</strain>
    </source>
</reference>
<comment type="caution">
    <text evidence="2">The sequence shown here is derived from an EMBL/GenBank/DDBJ whole genome shotgun (WGS) entry which is preliminary data.</text>
</comment>
<feature type="signal peptide" evidence="1">
    <location>
        <begin position="1"/>
        <end position="25"/>
    </location>
</feature>
<dbReference type="AlphaFoldDB" id="A0A2P7AWG1"/>
<protein>
    <submittedName>
        <fullName evidence="2">Uncharacterized protein</fullName>
    </submittedName>
</protein>
<evidence type="ECO:0000313" key="2">
    <source>
        <dbReference type="EMBL" id="PSH58550.1"/>
    </source>
</evidence>
<name>A0A2P7AWG1_9HYPH</name>
<sequence length="82" mass="8627">MGKFLSLLCVIVLTAPLLETTAACAQTLNVGLTIVPANGAGAAASVRRSGNKRNGHMRIMEYASPGYPALQKSRKQTLLASR</sequence>
<accession>A0A2P7AWG1</accession>